<keyword evidence="1" id="KW-0472">Membrane</keyword>
<comment type="caution">
    <text evidence="2">The sequence shown here is derived from an EMBL/GenBank/DDBJ whole genome shotgun (WGS) entry which is preliminary data.</text>
</comment>
<evidence type="ECO:0000313" key="2">
    <source>
        <dbReference type="EMBL" id="MDT0651587.1"/>
    </source>
</evidence>
<proteinExistence type="predicted"/>
<dbReference type="RefSeq" id="WP_311485688.1">
    <property type="nucleotide sequence ID" value="NZ_JAVRHP010000135.1"/>
</dbReference>
<feature type="transmembrane region" description="Helical" evidence="1">
    <location>
        <begin position="117"/>
        <end position="137"/>
    </location>
</feature>
<feature type="transmembrane region" description="Helical" evidence="1">
    <location>
        <begin position="152"/>
        <end position="174"/>
    </location>
</feature>
<evidence type="ECO:0000256" key="1">
    <source>
        <dbReference type="SAM" id="Phobius"/>
    </source>
</evidence>
<feature type="transmembrane region" description="Helical" evidence="1">
    <location>
        <begin position="50"/>
        <end position="83"/>
    </location>
</feature>
<keyword evidence="1" id="KW-1133">Transmembrane helix</keyword>
<gene>
    <name evidence="2" type="ORF">RM529_15635</name>
</gene>
<name>A0ABU3CYZ1_9FLAO</name>
<reference evidence="2 3" key="1">
    <citation type="submission" date="2023-09" db="EMBL/GenBank/DDBJ databases">
        <authorList>
            <person name="Rey-Velasco X."/>
        </authorList>
    </citation>
    <scope>NUCLEOTIDE SEQUENCE [LARGE SCALE GENOMIC DNA]</scope>
    <source>
        <strain evidence="2 3">F297</strain>
    </source>
</reference>
<dbReference type="Proteomes" id="UP001248819">
    <property type="component" value="Unassembled WGS sequence"/>
</dbReference>
<protein>
    <submittedName>
        <fullName evidence="2">Uncharacterized protein</fullName>
    </submittedName>
</protein>
<keyword evidence="3" id="KW-1185">Reference proteome</keyword>
<sequence>MERSIENIWKKGFEAEEKLSAPAVSNLYERKSTLLIEQIKRTTRKDNFSLIPVGAVIFGILVFMGKVILGFYVAALITALCFLNQRKLKELEMLDVKNSTYDYLLNYRNQIKSIMKFSTRLMGVGLPLVSIPAYWLFFKDSAIMNKFEQLDLALELLIVTGMAALLSILGILAYRVSTAVIYGELLVRLESTIEDMEELMKA</sequence>
<evidence type="ECO:0000313" key="3">
    <source>
        <dbReference type="Proteomes" id="UP001248819"/>
    </source>
</evidence>
<dbReference type="EMBL" id="JAVRHP010000135">
    <property type="protein sequence ID" value="MDT0651587.1"/>
    <property type="molecule type" value="Genomic_DNA"/>
</dbReference>
<organism evidence="2 3">
    <name type="scientific">Autumnicola edwardsiae</name>
    <dbReference type="NCBI Taxonomy" id="3075594"/>
    <lineage>
        <taxon>Bacteria</taxon>
        <taxon>Pseudomonadati</taxon>
        <taxon>Bacteroidota</taxon>
        <taxon>Flavobacteriia</taxon>
        <taxon>Flavobacteriales</taxon>
        <taxon>Flavobacteriaceae</taxon>
        <taxon>Autumnicola</taxon>
    </lineage>
</organism>
<accession>A0ABU3CYZ1</accession>
<keyword evidence="1" id="KW-0812">Transmembrane</keyword>